<keyword evidence="4 5" id="KW-0274">FAD</keyword>
<feature type="domain" description="Acyl-CoA dehydrogenase/oxidase N-terminal" evidence="8">
    <location>
        <begin position="69"/>
        <end position="180"/>
    </location>
</feature>
<dbReference type="OrthoDB" id="9802447at2"/>
<evidence type="ECO:0000259" key="6">
    <source>
        <dbReference type="Pfam" id="PF00441"/>
    </source>
</evidence>
<dbReference type="Pfam" id="PF02770">
    <property type="entry name" value="Acyl-CoA_dh_M"/>
    <property type="match status" value="1"/>
</dbReference>
<feature type="domain" description="Acyl-CoA oxidase/dehydrogenase middle" evidence="7">
    <location>
        <begin position="184"/>
        <end position="280"/>
    </location>
</feature>
<evidence type="ECO:0000256" key="3">
    <source>
        <dbReference type="ARBA" id="ARBA00022630"/>
    </source>
</evidence>
<dbReference type="EMBL" id="CP002959">
    <property type="protein sequence ID" value="AFM13935.1"/>
    <property type="molecule type" value="Genomic_DNA"/>
</dbReference>
<dbReference type="Gene3D" id="2.40.110.10">
    <property type="entry name" value="Butyryl-CoA Dehydrogenase, subunit A, domain 2"/>
    <property type="match status" value="1"/>
</dbReference>
<dbReference type="Gene3D" id="1.10.540.10">
    <property type="entry name" value="Acyl-CoA dehydrogenase/oxidase, N-terminal domain"/>
    <property type="match status" value="1"/>
</dbReference>
<dbReference type="InterPro" id="IPR009075">
    <property type="entry name" value="AcylCo_DH/oxidase_C"/>
</dbReference>
<evidence type="ECO:0000256" key="1">
    <source>
        <dbReference type="ARBA" id="ARBA00001974"/>
    </source>
</evidence>
<dbReference type="InterPro" id="IPR052166">
    <property type="entry name" value="Diverse_Acyl-CoA_DH"/>
</dbReference>
<dbReference type="InterPro" id="IPR006091">
    <property type="entry name" value="Acyl-CoA_Oxase/DH_mid-dom"/>
</dbReference>
<dbReference type="GO" id="GO:0003995">
    <property type="term" value="F:acyl-CoA dehydrogenase activity"/>
    <property type="evidence" value="ECO:0007669"/>
    <property type="project" value="InterPro"/>
</dbReference>
<dbReference type="InterPro" id="IPR009100">
    <property type="entry name" value="AcylCoA_DH/oxidase_NM_dom_sf"/>
</dbReference>
<name>I4B9H8_TURPD</name>
<gene>
    <name evidence="9" type="ordered locus">Turpa_3297</name>
</gene>
<dbReference type="PROSITE" id="PS00073">
    <property type="entry name" value="ACYL_COA_DH_2"/>
    <property type="match status" value="1"/>
</dbReference>
<sequence>MIKGNYFEDNADLRFNIEHFVDWETLIPLQEQGFVDAAAFKQNGNKLLEFAPASTAECLEGYAAVWSQIGKICGEEISPSARAMEKHGIHLVSGKVNFPPDTQRIVDLIVKSGMLGTNISRQNGGLQMNLTGSSAVFEMLSRADVAFGISASCFNLAEVIERFGDENMIKTWVPKMAAGEVCGAMALTEPNYGSDLSRVTTKAVKDNDGNWTLTGTKRFITHACGLNERPSMILTLARSAGPGAKGLSFFLVHSDEIEVTRIEEKMGLHTSPTCEIVFEKSKAQLIGEEGLGLVKYAIQMMNGARMGIAVQSVGIAQAAYEEGKKYAAERVQFGNTIENLPPVKRILDDNEAYVHAMRALAYRACEVVDHYDGLVKKLVREGEAERAIRKRPEIIRLDKLAKLLTPTAKLFNSESANTVAYHALQIFGGSGYTEEFDIARIYRDARITTIYEGTTQLQAVAAIGAIVEGSRLGGILYEYISAEIGKLPEADNRKQLESDFDQFIRLVPVYKDRAGKEALAIDVVTAFAYLFCNILLCQQAQIAAEKQLSIAADKARIAKYFSALSRRYLGGVQIALSIAA</sequence>
<keyword evidence="3 5" id="KW-0285">Flavoprotein</keyword>
<dbReference type="KEGG" id="tpx:Turpa_3297"/>
<dbReference type="STRING" id="869212.Turpa_3297"/>
<dbReference type="GO" id="GO:0050660">
    <property type="term" value="F:flavin adenine dinucleotide binding"/>
    <property type="evidence" value="ECO:0007669"/>
    <property type="project" value="InterPro"/>
</dbReference>
<protein>
    <submittedName>
        <fullName evidence="9">Acyl-CoA dehydrogenase domain-containing protein</fullName>
    </submittedName>
</protein>
<dbReference type="InterPro" id="IPR013786">
    <property type="entry name" value="AcylCoA_DH/ox_N"/>
</dbReference>
<dbReference type="PATRIC" id="fig|869212.3.peg.3342"/>
<evidence type="ECO:0000259" key="8">
    <source>
        <dbReference type="Pfam" id="PF02771"/>
    </source>
</evidence>
<evidence type="ECO:0000256" key="5">
    <source>
        <dbReference type="RuleBase" id="RU362125"/>
    </source>
</evidence>
<evidence type="ECO:0000259" key="7">
    <source>
        <dbReference type="Pfam" id="PF02770"/>
    </source>
</evidence>
<dbReference type="HOGENOM" id="CLU_018204_12_2_12"/>
<dbReference type="InterPro" id="IPR006089">
    <property type="entry name" value="Acyl-CoA_DH_CS"/>
</dbReference>
<organism evidence="9 10">
    <name type="scientific">Turneriella parva (strain ATCC BAA-1111 / DSM 21527 / NCTC 11395 / H)</name>
    <name type="common">Leptospira parva</name>
    <dbReference type="NCBI Taxonomy" id="869212"/>
    <lineage>
        <taxon>Bacteria</taxon>
        <taxon>Pseudomonadati</taxon>
        <taxon>Spirochaetota</taxon>
        <taxon>Spirochaetia</taxon>
        <taxon>Leptospirales</taxon>
        <taxon>Leptospiraceae</taxon>
        <taxon>Turneriella</taxon>
    </lineage>
</organism>
<comment type="cofactor">
    <cofactor evidence="1 5">
        <name>FAD</name>
        <dbReference type="ChEBI" id="CHEBI:57692"/>
    </cofactor>
</comment>
<dbReference type="Pfam" id="PF02771">
    <property type="entry name" value="Acyl-CoA_dh_N"/>
    <property type="match status" value="1"/>
</dbReference>
<feature type="domain" description="Acyl-CoA dehydrogenase/oxidase C-terminal" evidence="6">
    <location>
        <begin position="295"/>
        <end position="458"/>
    </location>
</feature>
<keyword evidence="10" id="KW-1185">Reference proteome</keyword>
<evidence type="ECO:0000256" key="4">
    <source>
        <dbReference type="ARBA" id="ARBA00022827"/>
    </source>
</evidence>
<comment type="similarity">
    <text evidence="2 5">Belongs to the acyl-CoA dehydrogenase family.</text>
</comment>
<keyword evidence="5" id="KW-0560">Oxidoreductase</keyword>
<evidence type="ECO:0000313" key="10">
    <source>
        <dbReference type="Proteomes" id="UP000006048"/>
    </source>
</evidence>
<dbReference type="Proteomes" id="UP000006048">
    <property type="component" value="Chromosome"/>
</dbReference>
<dbReference type="SUPFAM" id="SSF56645">
    <property type="entry name" value="Acyl-CoA dehydrogenase NM domain-like"/>
    <property type="match status" value="1"/>
</dbReference>
<evidence type="ECO:0000313" key="9">
    <source>
        <dbReference type="EMBL" id="AFM13935.1"/>
    </source>
</evidence>
<dbReference type="RefSeq" id="WP_014804434.1">
    <property type="nucleotide sequence ID" value="NC_018020.1"/>
</dbReference>
<dbReference type="InterPro" id="IPR036250">
    <property type="entry name" value="AcylCo_DH-like_C"/>
</dbReference>
<dbReference type="InterPro" id="IPR037069">
    <property type="entry name" value="AcylCoA_DH/ox_N_sf"/>
</dbReference>
<dbReference type="Gene3D" id="1.20.140.10">
    <property type="entry name" value="Butyryl-CoA Dehydrogenase, subunit A, domain 3"/>
    <property type="match status" value="1"/>
</dbReference>
<dbReference type="PANTHER" id="PTHR42803:SF1">
    <property type="entry name" value="BROAD-SPECIFICITY LINEAR ACYL-COA DEHYDROGENASE FADE5"/>
    <property type="match status" value="1"/>
</dbReference>
<dbReference type="SUPFAM" id="SSF47203">
    <property type="entry name" value="Acyl-CoA dehydrogenase C-terminal domain-like"/>
    <property type="match status" value="1"/>
</dbReference>
<dbReference type="PANTHER" id="PTHR42803">
    <property type="entry name" value="ACYL-COA DEHYDROGENASE"/>
    <property type="match status" value="1"/>
</dbReference>
<dbReference type="Pfam" id="PF00441">
    <property type="entry name" value="Acyl-CoA_dh_1"/>
    <property type="match status" value="1"/>
</dbReference>
<dbReference type="InterPro" id="IPR046373">
    <property type="entry name" value="Acyl-CoA_Oxase/DH_mid-dom_sf"/>
</dbReference>
<accession>I4B9H8</accession>
<dbReference type="AlphaFoldDB" id="I4B9H8"/>
<reference evidence="9 10" key="1">
    <citation type="submission" date="2012-06" db="EMBL/GenBank/DDBJ databases">
        <title>The complete chromosome of genome of Turneriella parva DSM 21527.</title>
        <authorList>
            <consortium name="US DOE Joint Genome Institute (JGI-PGF)"/>
            <person name="Lucas S."/>
            <person name="Han J."/>
            <person name="Lapidus A."/>
            <person name="Bruce D."/>
            <person name="Goodwin L."/>
            <person name="Pitluck S."/>
            <person name="Peters L."/>
            <person name="Kyrpides N."/>
            <person name="Mavromatis K."/>
            <person name="Ivanova N."/>
            <person name="Mikhailova N."/>
            <person name="Chertkov O."/>
            <person name="Detter J.C."/>
            <person name="Tapia R."/>
            <person name="Han C."/>
            <person name="Land M."/>
            <person name="Hauser L."/>
            <person name="Markowitz V."/>
            <person name="Cheng J.-F."/>
            <person name="Hugenholtz P."/>
            <person name="Woyke T."/>
            <person name="Wu D."/>
            <person name="Gronow S."/>
            <person name="Wellnitz S."/>
            <person name="Brambilla E."/>
            <person name="Klenk H.-P."/>
            <person name="Eisen J.A."/>
        </authorList>
    </citation>
    <scope>NUCLEOTIDE SEQUENCE [LARGE SCALE GENOMIC DNA]</scope>
    <source>
        <strain evidence="10">ATCC BAA-1111 / DSM 21527 / NCTC 11395 / H</strain>
    </source>
</reference>
<proteinExistence type="inferred from homology"/>
<evidence type="ECO:0000256" key="2">
    <source>
        <dbReference type="ARBA" id="ARBA00009347"/>
    </source>
</evidence>